<reference evidence="1" key="2">
    <citation type="submission" date="2020-09" db="EMBL/GenBank/DDBJ databases">
        <authorList>
            <person name="Sun Q."/>
            <person name="Ohkuma M."/>
        </authorList>
    </citation>
    <scope>NUCLEOTIDE SEQUENCE</scope>
    <source>
        <strain evidence="1">JCM 4391</strain>
    </source>
</reference>
<reference evidence="1" key="1">
    <citation type="journal article" date="2014" name="Int. J. Syst. Evol. Microbiol.">
        <title>Complete genome sequence of Corynebacterium casei LMG S-19264T (=DSM 44701T), isolated from a smear-ripened cheese.</title>
        <authorList>
            <consortium name="US DOE Joint Genome Institute (JGI-PGF)"/>
            <person name="Walter F."/>
            <person name="Albersmeier A."/>
            <person name="Kalinowski J."/>
            <person name="Ruckert C."/>
        </authorList>
    </citation>
    <scope>NUCLEOTIDE SEQUENCE</scope>
    <source>
        <strain evidence="1">JCM 4391</strain>
    </source>
</reference>
<evidence type="ECO:0000313" key="1">
    <source>
        <dbReference type="EMBL" id="GGU65398.1"/>
    </source>
</evidence>
<proteinExistence type="predicted"/>
<organism evidence="1 2">
    <name type="scientific">Streptomyces lavendofoliae</name>
    <dbReference type="NCBI Taxonomy" id="67314"/>
    <lineage>
        <taxon>Bacteria</taxon>
        <taxon>Bacillati</taxon>
        <taxon>Actinomycetota</taxon>
        <taxon>Actinomycetes</taxon>
        <taxon>Kitasatosporales</taxon>
        <taxon>Streptomycetaceae</taxon>
        <taxon>Streptomyces</taxon>
    </lineage>
</organism>
<comment type="caution">
    <text evidence="1">The sequence shown here is derived from an EMBL/GenBank/DDBJ whole genome shotgun (WGS) entry which is preliminary data.</text>
</comment>
<dbReference type="RefSeq" id="WP_189554644.1">
    <property type="nucleotide sequence ID" value="NZ_BMTP01000025.1"/>
</dbReference>
<protein>
    <submittedName>
        <fullName evidence="1">Uncharacterized protein</fullName>
    </submittedName>
</protein>
<dbReference type="AlphaFoldDB" id="A0A918I382"/>
<gene>
    <name evidence="1" type="ORF">GCM10010274_62560</name>
</gene>
<accession>A0A918I382</accession>
<keyword evidence="2" id="KW-1185">Reference proteome</keyword>
<sequence>MADLAQLLHDTMRRRRLTAQALADKTGIRTPRIRVFAQDGATGPIRPTEQELHELALALALPLVTVLDAAGPVPAGATS</sequence>
<dbReference type="Proteomes" id="UP000636661">
    <property type="component" value="Unassembled WGS sequence"/>
</dbReference>
<evidence type="ECO:0000313" key="2">
    <source>
        <dbReference type="Proteomes" id="UP000636661"/>
    </source>
</evidence>
<dbReference type="SUPFAM" id="SSF47413">
    <property type="entry name" value="lambda repressor-like DNA-binding domains"/>
    <property type="match status" value="1"/>
</dbReference>
<dbReference type="GO" id="GO:0003677">
    <property type="term" value="F:DNA binding"/>
    <property type="evidence" value="ECO:0007669"/>
    <property type="project" value="InterPro"/>
</dbReference>
<dbReference type="EMBL" id="BMTP01000025">
    <property type="protein sequence ID" value="GGU65398.1"/>
    <property type="molecule type" value="Genomic_DNA"/>
</dbReference>
<name>A0A918I382_9ACTN</name>
<dbReference type="InterPro" id="IPR010982">
    <property type="entry name" value="Lambda_DNA-bd_dom_sf"/>
</dbReference>